<dbReference type="Pfam" id="PF03717">
    <property type="entry name" value="PBP_dimer"/>
    <property type="match status" value="1"/>
</dbReference>
<dbReference type="GO" id="GO:0071972">
    <property type="term" value="F:peptidoglycan L,D-transpeptidase activity"/>
    <property type="evidence" value="ECO:0007669"/>
    <property type="project" value="TreeGrafter"/>
</dbReference>
<accession>A0A285NMY9</accession>
<evidence type="ECO:0000256" key="10">
    <source>
        <dbReference type="ARBA" id="ARBA00022989"/>
    </source>
</evidence>
<keyword evidence="7" id="KW-0812">Transmembrane</keyword>
<evidence type="ECO:0000256" key="2">
    <source>
        <dbReference type="ARBA" id="ARBA00004236"/>
    </source>
</evidence>
<keyword evidence="11" id="KW-0472">Membrane</keyword>
<evidence type="ECO:0000256" key="3">
    <source>
        <dbReference type="ARBA" id="ARBA00004752"/>
    </source>
</evidence>
<evidence type="ECO:0000259" key="14">
    <source>
        <dbReference type="Pfam" id="PF00905"/>
    </source>
</evidence>
<sequence>MSKKRKKKRALLPFRLNVLFAIVFLLFSALILQLGVVQIINGEEHQAVLEKTTNDIAEISVPRGMIYDSEGKVIVGNEPVYSITYTPPKNGDSADERLELAKQLADIIKMDDEAIEKITEREYKEYWYLLNTKEANSRITAAEKESLDDSEIYNLTLERITEADYKELMTDDQAKQIIAIKRELDSATELVPHVIKNENVTEKEYATIAENMGQMAGINVATDWKRYYPYEGSLQGVLGSIKTGIPQGEEDYYKSRNYQLNDRIGTSGLEMEYESLLKGDKKRVRYITDNNNNIVSQEVISEGQRGQDLQLSINMDFQKELDKIVREELKGAINKYPGANRYLENAMAVMLNPNTGEIYAASGQHYNREDNKYESADMNTVFTAGAVGSTVKGATLLAGYQEGVIDPGKSFYDTPMKIKGTPEKKSYKNMGLINDLEALQMSSNVYMFNVALRIGGEYNYQKNQSVSFNQDAFRILRNYYNQVGLGVETGIDLPSESVGYVGSKGQAGNLLDFSIGQFDTYTTMQLAQYVSTIANGGYRIKPHFVSEIHDPSNEKDKLGPLAKTKNPEVLNKITATEEQINRIKKGFKMVFQTPRGTAYSHLSNEAKTYDISGKTGTAQTSIDGTDLENWTLIGYADSETPDIAFAVMVPNLGIISGGQQYPITYNIVNRALEYYYEHTAPDDKDKEEAE</sequence>
<keyword evidence="10" id="KW-1133">Transmembrane helix</keyword>
<keyword evidence="9" id="KW-0573">Peptidoglycan synthesis</keyword>
<evidence type="ECO:0000313" key="16">
    <source>
        <dbReference type="EMBL" id="SNZ10872.1"/>
    </source>
</evidence>
<dbReference type="Proteomes" id="UP000219356">
    <property type="component" value="Unassembled WGS sequence"/>
</dbReference>
<comment type="similarity">
    <text evidence="4">Belongs to the transpeptidase family.</text>
</comment>
<dbReference type="SUPFAM" id="SSF56601">
    <property type="entry name" value="beta-lactamase/transpeptidase-like"/>
    <property type="match status" value="1"/>
</dbReference>
<dbReference type="EC" id="3.4.16.4" evidence="5"/>
<dbReference type="OrthoDB" id="9770103at2"/>
<dbReference type="Pfam" id="PF00905">
    <property type="entry name" value="Transpeptidase"/>
    <property type="match status" value="1"/>
</dbReference>
<protein>
    <recommendedName>
        <fullName evidence="5">serine-type D-Ala-D-Ala carboxypeptidase</fullName>
        <ecNumber evidence="5">3.4.16.4</ecNumber>
    </recommendedName>
</protein>
<keyword evidence="17" id="KW-1185">Reference proteome</keyword>
<evidence type="ECO:0000256" key="13">
    <source>
        <dbReference type="ARBA" id="ARBA00034000"/>
    </source>
</evidence>
<evidence type="ECO:0000256" key="11">
    <source>
        <dbReference type="ARBA" id="ARBA00023136"/>
    </source>
</evidence>
<evidence type="ECO:0000256" key="9">
    <source>
        <dbReference type="ARBA" id="ARBA00022984"/>
    </source>
</evidence>
<dbReference type="PANTHER" id="PTHR30627:SF2">
    <property type="entry name" value="PEPTIDOGLYCAN D,D-TRANSPEPTIDASE MRDA"/>
    <property type="match status" value="1"/>
</dbReference>
<proteinExistence type="inferred from homology"/>
<dbReference type="PANTHER" id="PTHR30627">
    <property type="entry name" value="PEPTIDOGLYCAN D,D-TRANSPEPTIDASE"/>
    <property type="match status" value="1"/>
</dbReference>
<dbReference type="SUPFAM" id="SSF56519">
    <property type="entry name" value="Penicillin binding protein dimerisation domain"/>
    <property type="match status" value="1"/>
</dbReference>
<evidence type="ECO:0000256" key="4">
    <source>
        <dbReference type="ARBA" id="ARBA00007171"/>
    </source>
</evidence>
<comment type="subcellular location">
    <subcellularLocation>
        <location evidence="2">Cell membrane</location>
    </subcellularLocation>
    <subcellularLocation>
        <location evidence="1">Membrane</location>
        <topology evidence="1">Single-pass membrane protein</topology>
    </subcellularLocation>
</comment>
<keyword evidence="12" id="KW-0961">Cell wall biogenesis/degradation</keyword>
<feature type="domain" description="Penicillin-binding protein dimerisation" evidence="15">
    <location>
        <begin position="59"/>
        <end position="297"/>
    </location>
</feature>
<dbReference type="GO" id="GO:0005886">
    <property type="term" value="C:plasma membrane"/>
    <property type="evidence" value="ECO:0007669"/>
    <property type="project" value="UniProtKB-SubCell"/>
</dbReference>
<dbReference type="InterPro" id="IPR012338">
    <property type="entry name" value="Beta-lactam/transpept-like"/>
</dbReference>
<evidence type="ECO:0000256" key="6">
    <source>
        <dbReference type="ARBA" id="ARBA00022475"/>
    </source>
</evidence>
<reference evidence="17" key="1">
    <citation type="submission" date="2017-09" db="EMBL/GenBank/DDBJ databases">
        <authorList>
            <person name="Varghese N."/>
            <person name="Submissions S."/>
        </authorList>
    </citation>
    <scope>NUCLEOTIDE SEQUENCE [LARGE SCALE GENOMIC DNA]</scope>
    <source>
        <strain evidence="17">CGMCC 1.8913</strain>
    </source>
</reference>
<evidence type="ECO:0000259" key="15">
    <source>
        <dbReference type="Pfam" id="PF03717"/>
    </source>
</evidence>
<dbReference type="Gene3D" id="3.40.710.10">
    <property type="entry name" value="DD-peptidase/beta-lactamase superfamily"/>
    <property type="match status" value="1"/>
</dbReference>
<organism evidence="16 17">
    <name type="scientific">Terribacillus aidingensis</name>
    <dbReference type="NCBI Taxonomy" id="586416"/>
    <lineage>
        <taxon>Bacteria</taxon>
        <taxon>Bacillati</taxon>
        <taxon>Bacillota</taxon>
        <taxon>Bacilli</taxon>
        <taxon>Bacillales</taxon>
        <taxon>Bacillaceae</taxon>
        <taxon>Terribacillus</taxon>
    </lineage>
</organism>
<dbReference type="InterPro" id="IPR005311">
    <property type="entry name" value="PBP_dimer"/>
</dbReference>
<dbReference type="AlphaFoldDB" id="A0A285NMY9"/>
<evidence type="ECO:0000256" key="12">
    <source>
        <dbReference type="ARBA" id="ARBA00023316"/>
    </source>
</evidence>
<evidence type="ECO:0000256" key="8">
    <source>
        <dbReference type="ARBA" id="ARBA00022960"/>
    </source>
</evidence>
<dbReference type="STRING" id="586416.GZ22_09250"/>
<name>A0A285NMY9_9BACI</name>
<dbReference type="GO" id="GO:0008360">
    <property type="term" value="P:regulation of cell shape"/>
    <property type="evidence" value="ECO:0007669"/>
    <property type="project" value="UniProtKB-KW"/>
</dbReference>
<dbReference type="GO" id="GO:0071555">
    <property type="term" value="P:cell wall organization"/>
    <property type="evidence" value="ECO:0007669"/>
    <property type="project" value="UniProtKB-KW"/>
</dbReference>
<dbReference type="Gene3D" id="3.90.1310.10">
    <property type="entry name" value="Penicillin-binding protein 2a (Domain 2)"/>
    <property type="match status" value="1"/>
</dbReference>
<dbReference type="EMBL" id="OBEK01000002">
    <property type="protein sequence ID" value="SNZ10872.1"/>
    <property type="molecule type" value="Genomic_DNA"/>
</dbReference>
<comment type="pathway">
    <text evidence="3">Cell wall biogenesis; peptidoglycan biosynthesis.</text>
</comment>
<evidence type="ECO:0000256" key="7">
    <source>
        <dbReference type="ARBA" id="ARBA00022692"/>
    </source>
</evidence>
<gene>
    <name evidence="16" type="ORF">SAMN05421503_1886</name>
</gene>
<evidence type="ECO:0000256" key="1">
    <source>
        <dbReference type="ARBA" id="ARBA00004167"/>
    </source>
</evidence>
<dbReference type="GO" id="GO:0008658">
    <property type="term" value="F:penicillin binding"/>
    <property type="evidence" value="ECO:0007669"/>
    <property type="project" value="InterPro"/>
</dbReference>
<evidence type="ECO:0000313" key="17">
    <source>
        <dbReference type="Proteomes" id="UP000219356"/>
    </source>
</evidence>
<feature type="domain" description="Penicillin-binding protein transpeptidase" evidence="14">
    <location>
        <begin position="347"/>
        <end position="663"/>
    </location>
</feature>
<dbReference type="Gene3D" id="1.10.10.1230">
    <property type="entry name" value="Penicillin-binding protein, N-terminal non-catalytic domain, head sub-domain"/>
    <property type="match status" value="1"/>
</dbReference>
<dbReference type="GO" id="GO:0009252">
    <property type="term" value="P:peptidoglycan biosynthetic process"/>
    <property type="evidence" value="ECO:0007669"/>
    <property type="project" value="UniProtKB-UniPathway"/>
</dbReference>
<keyword evidence="8" id="KW-0133">Cell shape</keyword>
<dbReference type="UniPathway" id="UPA00219"/>
<dbReference type="GO" id="GO:0009002">
    <property type="term" value="F:serine-type D-Ala-D-Ala carboxypeptidase activity"/>
    <property type="evidence" value="ECO:0007669"/>
    <property type="project" value="UniProtKB-EC"/>
</dbReference>
<dbReference type="InterPro" id="IPR050515">
    <property type="entry name" value="Beta-lactam/transpept"/>
</dbReference>
<dbReference type="RefSeq" id="WP_097041458.1">
    <property type="nucleotide sequence ID" value="NZ_OBEK01000002.1"/>
</dbReference>
<keyword evidence="6" id="KW-1003">Cell membrane</keyword>
<evidence type="ECO:0000256" key="5">
    <source>
        <dbReference type="ARBA" id="ARBA00012448"/>
    </source>
</evidence>
<dbReference type="InterPro" id="IPR001460">
    <property type="entry name" value="PCN-bd_Tpept"/>
</dbReference>
<dbReference type="InterPro" id="IPR036138">
    <property type="entry name" value="PBP_dimer_sf"/>
</dbReference>
<comment type="catalytic activity">
    <reaction evidence="13">
        <text>Preferential cleavage: (Ac)2-L-Lys-D-Ala-|-D-Ala. Also transpeptidation of peptidyl-alanyl moieties that are N-acyl substituents of D-alanine.</text>
        <dbReference type="EC" id="3.4.16.4"/>
    </reaction>
</comment>